<dbReference type="PANTHER" id="PTHR38105">
    <property type="entry name" value="OUTER MEMBRANE PROTEIN-RELATED-RELATED"/>
    <property type="match status" value="1"/>
</dbReference>
<dbReference type="SUPFAM" id="SSF56935">
    <property type="entry name" value="Porins"/>
    <property type="match status" value="1"/>
</dbReference>
<evidence type="ECO:0000313" key="3">
    <source>
        <dbReference type="EMBL" id="GLS92699.1"/>
    </source>
</evidence>
<keyword evidence="1 2" id="KW-0732">Signal</keyword>
<dbReference type="Pfam" id="PF06178">
    <property type="entry name" value="KdgM"/>
    <property type="match status" value="1"/>
</dbReference>
<sequence length="226" mass="25935">MKLIKSSVILFATSVISLNAYSASVDFRHEYKGKTDQHSSRVKMGNTFDNNFSIGLELKFKGKDGKFMKDLENNGSELDLGYKWAINNEWALQPGMPIEFGAESATYKPQLRVTYTPEAVKGFSVSGRYRLDIKPGQDDKKFRNRYTANLGYSIENWSFGLEMNYYKSHEESYILFNNKDTNYENNLSASYKVGDWTPFVEFGDVSVAADKDTRELRSRIGIRYSF</sequence>
<proteinExistence type="predicted"/>
<evidence type="ECO:0000256" key="2">
    <source>
        <dbReference type="SAM" id="SignalP"/>
    </source>
</evidence>
<keyword evidence="4" id="KW-1185">Reference proteome</keyword>
<dbReference type="Gene3D" id="2.40.160.40">
    <property type="entry name" value="monomeric porin ompg"/>
    <property type="match status" value="1"/>
</dbReference>
<protein>
    <submittedName>
        <fullName evidence="3">Membrane protein</fullName>
    </submittedName>
</protein>
<dbReference type="EMBL" id="BSPQ01000030">
    <property type="protein sequence ID" value="GLS92699.1"/>
    <property type="molecule type" value="Genomic_DNA"/>
</dbReference>
<reference evidence="4" key="1">
    <citation type="journal article" date="2019" name="Int. J. Syst. Evol. Microbiol.">
        <title>The Global Catalogue of Microorganisms (GCM) 10K type strain sequencing project: providing services to taxonomists for standard genome sequencing and annotation.</title>
        <authorList>
            <consortium name="The Broad Institute Genomics Platform"/>
            <consortium name="The Broad Institute Genome Sequencing Center for Infectious Disease"/>
            <person name="Wu L."/>
            <person name="Ma J."/>
        </authorList>
    </citation>
    <scope>NUCLEOTIDE SEQUENCE [LARGE SCALE GENOMIC DNA]</scope>
    <source>
        <strain evidence="4">NBRC 103166</strain>
    </source>
</reference>
<feature type="chain" id="PRO_5046809498" evidence="2">
    <location>
        <begin position="23"/>
        <end position="226"/>
    </location>
</feature>
<comment type="caution">
    <text evidence="3">The sequence shown here is derived from an EMBL/GenBank/DDBJ whole genome shotgun (WGS) entry which is preliminary data.</text>
</comment>
<dbReference type="InterPro" id="IPR009331">
    <property type="entry name" value="Oligogalacturonate-sp_porin"/>
</dbReference>
<dbReference type="InterPro" id="IPR053713">
    <property type="entry name" value="Bact_OM_Channel_sf"/>
</dbReference>
<name>A0ABQ6E5K1_9GAMM</name>
<evidence type="ECO:0000313" key="4">
    <source>
        <dbReference type="Proteomes" id="UP001157353"/>
    </source>
</evidence>
<gene>
    <name evidence="3" type="ORF">GCM10007916_37710</name>
</gene>
<organism evidence="3 4">
    <name type="scientific">Psychromonas marina</name>
    <dbReference type="NCBI Taxonomy" id="88364"/>
    <lineage>
        <taxon>Bacteria</taxon>
        <taxon>Pseudomonadati</taxon>
        <taxon>Pseudomonadota</taxon>
        <taxon>Gammaproteobacteria</taxon>
        <taxon>Alteromonadales</taxon>
        <taxon>Psychromonadaceae</taxon>
        <taxon>Psychromonas</taxon>
    </lineage>
</organism>
<accession>A0ABQ6E5K1</accession>
<feature type="signal peptide" evidence="2">
    <location>
        <begin position="1"/>
        <end position="22"/>
    </location>
</feature>
<dbReference type="RefSeq" id="WP_284205854.1">
    <property type="nucleotide sequence ID" value="NZ_BSPQ01000030.1"/>
</dbReference>
<dbReference type="PANTHER" id="PTHR38105:SF5">
    <property type="entry name" value="OUTER MEMBRANE PROTEIN"/>
    <property type="match status" value="1"/>
</dbReference>
<dbReference type="Proteomes" id="UP001157353">
    <property type="component" value="Unassembled WGS sequence"/>
</dbReference>
<evidence type="ECO:0000256" key="1">
    <source>
        <dbReference type="ARBA" id="ARBA00022729"/>
    </source>
</evidence>